<dbReference type="AlphaFoldDB" id="A0A418IGS3"/>
<keyword evidence="2" id="KW-0238">DNA-binding</keyword>
<keyword evidence="1" id="KW-0805">Transcription regulation</keyword>
<reference evidence="5 6" key="1">
    <citation type="journal article" date="2016" name="Front. Microbiol.">
        <title>Comprehensive Phylogenetic Analysis of Bovine Non-aureus Staphylococci Species Based on Whole-Genome Sequencing.</title>
        <authorList>
            <person name="Naushad S."/>
            <person name="Barkema H.W."/>
            <person name="Luby C."/>
            <person name="Condas L.A."/>
            <person name="Nobrega D.B."/>
            <person name="Carson D.A."/>
            <person name="De Buck J."/>
        </authorList>
    </citation>
    <scope>NUCLEOTIDE SEQUENCE [LARGE SCALE GENOMIC DNA]</scope>
    <source>
        <strain evidence="5 6">SNUC 4554</strain>
    </source>
</reference>
<dbReference type="InterPro" id="IPR055166">
    <property type="entry name" value="Transc_reg_Sar_Rot_HTH"/>
</dbReference>
<evidence type="ECO:0000256" key="2">
    <source>
        <dbReference type="ARBA" id="ARBA00023125"/>
    </source>
</evidence>
<dbReference type="Proteomes" id="UP000286317">
    <property type="component" value="Unassembled WGS sequence"/>
</dbReference>
<sequence length="112" mass="13362">MDTIYYEENRNTIKRALKKNLDMSFLEIVILEKLNYLNKEKIDAVELKKHLNIENTPISVQINHLSDLGLFKKSRDVYDERRIFLHDIDFSKIKAIIKQYHLIVDTILSRKS</sequence>
<feature type="domain" description="Transcriptional regulator SarA/SarZ/Rot-like helix-turn-helix" evidence="4">
    <location>
        <begin position="13"/>
        <end position="86"/>
    </location>
</feature>
<name>A0A418IGS3_9STAP</name>
<dbReference type="InterPro" id="IPR036388">
    <property type="entry name" value="WH-like_DNA-bd_sf"/>
</dbReference>
<comment type="caution">
    <text evidence="5">The sequence shown here is derived from an EMBL/GenBank/DDBJ whole genome shotgun (WGS) entry which is preliminary data.</text>
</comment>
<organism evidence="5 6">
    <name type="scientific">Staphylococcus shinii</name>
    <dbReference type="NCBI Taxonomy" id="2912228"/>
    <lineage>
        <taxon>Bacteria</taxon>
        <taxon>Bacillati</taxon>
        <taxon>Bacillota</taxon>
        <taxon>Bacilli</taxon>
        <taxon>Bacillales</taxon>
        <taxon>Staphylococcaceae</taxon>
        <taxon>Staphylococcus</taxon>
    </lineage>
</organism>
<protein>
    <submittedName>
        <fullName evidence="5">MarR family transcriptional regulator</fullName>
    </submittedName>
</protein>
<gene>
    <name evidence="5" type="ORF">BU112_04860</name>
</gene>
<dbReference type="SUPFAM" id="SSF46785">
    <property type="entry name" value="Winged helix' DNA-binding domain"/>
    <property type="match status" value="1"/>
</dbReference>
<evidence type="ECO:0000313" key="6">
    <source>
        <dbReference type="Proteomes" id="UP000286317"/>
    </source>
</evidence>
<evidence type="ECO:0000256" key="3">
    <source>
        <dbReference type="ARBA" id="ARBA00023163"/>
    </source>
</evidence>
<dbReference type="EMBL" id="QXUF01000023">
    <property type="protein sequence ID" value="RIN01715.1"/>
    <property type="molecule type" value="Genomic_DNA"/>
</dbReference>
<accession>A0A418IGS3</accession>
<dbReference type="GO" id="GO:0003677">
    <property type="term" value="F:DNA binding"/>
    <property type="evidence" value="ECO:0007669"/>
    <property type="project" value="UniProtKB-KW"/>
</dbReference>
<proteinExistence type="predicted"/>
<keyword evidence="3" id="KW-0804">Transcription</keyword>
<evidence type="ECO:0000313" key="5">
    <source>
        <dbReference type="EMBL" id="RIN01715.1"/>
    </source>
</evidence>
<dbReference type="Gene3D" id="1.10.10.10">
    <property type="entry name" value="Winged helix-like DNA-binding domain superfamily/Winged helix DNA-binding domain"/>
    <property type="match status" value="1"/>
</dbReference>
<evidence type="ECO:0000259" key="4">
    <source>
        <dbReference type="Pfam" id="PF22381"/>
    </source>
</evidence>
<evidence type="ECO:0000256" key="1">
    <source>
        <dbReference type="ARBA" id="ARBA00023015"/>
    </source>
</evidence>
<dbReference type="Pfam" id="PF22381">
    <property type="entry name" value="Staph_reg_Sar_Rot"/>
    <property type="match status" value="1"/>
</dbReference>
<dbReference type="InterPro" id="IPR036390">
    <property type="entry name" value="WH_DNA-bd_sf"/>
</dbReference>
<dbReference type="OrthoDB" id="2403770at2"/>
<keyword evidence="6" id="KW-1185">Reference proteome</keyword>
<dbReference type="RefSeq" id="WP_119605168.1">
    <property type="nucleotide sequence ID" value="NZ_QXUF01000023.1"/>
</dbReference>